<proteinExistence type="predicted"/>
<organism evidence="1 2">
    <name type="scientific">Haliea salexigens</name>
    <dbReference type="NCBI Taxonomy" id="287487"/>
    <lineage>
        <taxon>Bacteria</taxon>
        <taxon>Pseudomonadati</taxon>
        <taxon>Pseudomonadota</taxon>
        <taxon>Gammaproteobacteria</taxon>
        <taxon>Cellvibrionales</taxon>
        <taxon>Halieaceae</taxon>
        <taxon>Haliea</taxon>
    </lineage>
</organism>
<dbReference type="Proteomes" id="UP000259273">
    <property type="component" value="Unassembled WGS sequence"/>
</dbReference>
<feature type="non-terminal residue" evidence="1">
    <location>
        <position position="1"/>
    </location>
</feature>
<reference evidence="1 2" key="1">
    <citation type="journal article" date="2018" name="Nat. Biotechnol.">
        <title>A standardized bacterial taxonomy based on genome phylogeny substantially revises the tree of life.</title>
        <authorList>
            <person name="Parks D.H."/>
            <person name="Chuvochina M."/>
            <person name="Waite D.W."/>
            <person name="Rinke C."/>
            <person name="Skarshewski A."/>
            <person name="Chaumeil P.A."/>
            <person name="Hugenholtz P."/>
        </authorList>
    </citation>
    <scope>NUCLEOTIDE SEQUENCE [LARGE SCALE GENOMIC DNA]</scope>
    <source>
        <strain evidence="1">UBA9158</strain>
    </source>
</reference>
<evidence type="ECO:0000313" key="1">
    <source>
        <dbReference type="EMBL" id="HAN26740.1"/>
    </source>
</evidence>
<protein>
    <submittedName>
        <fullName evidence="1">NAD(P)-dependent alcohol dehydrogenase</fullName>
    </submittedName>
</protein>
<comment type="caution">
    <text evidence="1">The sequence shown here is derived from an EMBL/GenBank/DDBJ whole genome shotgun (WGS) entry which is preliminary data.</text>
</comment>
<gene>
    <name evidence="1" type="ORF">DCP75_03275</name>
</gene>
<accession>A0A3C1KJ46</accession>
<sequence length="35" mass="3928">KPVIDSSYPLEQLADAFRHQESQQHFGKICLDIGG</sequence>
<dbReference type="Pfam" id="PF13602">
    <property type="entry name" value="ADH_zinc_N_2"/>
    <property type="match status" value="1"/>
</dbReference>
<name>A0A3C1KJ46_9GAMM</name>
<dbReference type="EMBL" id="DMND01000054">
    <property type="protein sequence ID" value="HAN26740.1"/>
    <property type="molecule type" value="Genomic_DNA"/>
</dbReference>
<evidence type="ECO:0000313" key="2">
    <source>
        <dbReference type="Proteomes" id="UP000259273"/>
    </source>
</evidence>
<dbReference type="AlphaFoldDB" id="A0A3C1KJ46"/>
<dbReference type="Gene3D" id="3.90.180.10">
    <property type="entry name" value="Medium-chain alcohol dehydrogenases, catalytic domain"/>
    <property type="match status" value="1"/>
</dbReference>